<accession>A0AA88KHV6</accession>
<dbReference type="GeneID" id="68098985"/>
<protein>
    <submittedName>
        <fullName evidence="2">Uncharacterized protein</fullName>
    </submittedName>
</protein>
<evidence type="ECO:0000313" key="2">
    <source>
        <dbReference type="EMBL" id="KAG2381542.1"/>
    </source>
</evidence>
<proteinExistence type="predicted"/>
<feature type="region of interest" description="Disordered" evidence="1">
    <location>
        <begin position="40"/>
        <end position="60"/>
    </location>
</feature>
<dbReference type="EMBL" id="PYSW02000027">
    <property type="protein sequence ID" value="KAG2381542.1"/>
    <property type="molecule type" value="Genomic_DNA"/>
</dbReference>
<dbReference type="AlphaFoldDB" id="A0AA88KHV6"/>
<comment type="caution">
    <text evidence="2">The sequence shown here is derived from an EMBL/GenBank/DDBJ whole genome shotgun (WGS) entry which is preliminary data.</text>
</comment>
<organism evidence="2 3">
    <name type="scientific">Naegleria lovaniensis</name>
    <name type="common">Amoeba</name>
    <dbReference type="NCBI Taxonomy" id="51637"/>
    <lineage>
        <taxon>Eukaryota</taxon>
        <taxon>Discoba</taxon>
        <taxon>Heterolobosea</taxon>
        <taxon>Tetramitia</taxon>
        <taxon>Eutetramitia</taxon>
        <taxon>Vahlkampfiidae</taxon>
        <taxon>Naegleria</taxon>
    </lineage>
</organism>
<reference evidence="2 3" key="1">
    <citation type="journal article" date="2018" name="BMC Genomics">
        <title>The genome of Naegleria lovaniensis, the basis for a comparative approach to unravel pathogenicity factors of the human pathogenic amoeba N. fowleri.</title>
        <authorList>
            <person name="Liechti N."/>
            <person name="Schurch N."/>
            <person name="Bruggmann R."/>
            <person name="Wittwer M."/>
        </authorList>
    </citation>
    <scope>NUCLEOTIDE SEQUENCE [LARGE SCALE GENOMIC DNA]</scope>
    <source>
        <strain evidence="2 3">ATCC 30569</strain>
    </source>
</reference>
<dbReference type="Proteomes" id="UP000816034">
    <property type="component" value="Unassembled WGS sequence"/>
</dbReference>
<feature type="compositionally biased region" description="Basic and acidic residues" evidence="1">
    <location>
        <begin position="45"/>
        <end position="60"/>
    </location>
</feature>
<feature type="compositionally biased region" description="Acidic residues" evidence="1">
    <location>
        <begin position="13"/>
        <end position="26"/>
    </location>
</feature>
<evidence type="ECO:0000256" key="1">
    <source>
        <dbReference type="SAM" id="MobiDB-lite"/>
    </source>
</evidence>
<feature type="region of interest" description="Disordered" evidence="1">
    <location>
        <begin position="1"/>
        <end position="26"/>
    </location>
</feature>
<keyword evidence="3" id="KW-1185">Reference proteome</keyword>
<evidence type="ECO:0000313" key="3">
    <source>
        <dbReference type="Proteomes" id="UP000816034"/>
    </source>
</evidence>
<dbReference type="RefSeq" id="XP_044547222.1">
    <property type="nucleotide sequence ID" value="XM_044696402.1"/>
</dbReference>
<gene>
    <name evidence="2" type="ORF">C9374_006531</name>
</gene>
<feature type="compositionally biased region" description="Polar residues" evidence="1">
    <location>
        <begin position="1"/>
        <end position="12"/>
    </location>
</feature>
<name>A0AA88KHV6_NAELO</name>
<sequence length="122" mass="13846">MSQKQLRQAELSSSDDDDAGTDTDDDDDQLFCFLKRPCASSKHNSRMDHKPSNDNCEKGNTKKFTMKDILTPSEFLVRSNSQQYAVPSNEVPHLLTALLKIVNNPNKTQSREELKQLAEVFE</sequence>